<dbReference type="AlphaFoldDB" id="A0A2A6BG19"/>
<evidence type="ECO:0000256" key="1">
    <source>
        <dbReference type="SAM" id="MobiDB-lite"/>
    </source>
</evidence>
<reference evidence="3" key="1">
    <citation type="journal article" date="2008" name="Nat. Genet.">
        <title>The Pristionchus pacificus genome provides a unique perspective on nematode lifestyle and parasitism.</title>
        <authorList>
            <person name="Dieterich C."/>
            <person name="Clifton S.W."/>
            <person name="Schuster L.N."/>
            <person name="Chinwalla A."/>
            <person name="Delehaunty K."/>
            <person name="Dinkelacker I."/>
            <person name="Fulton L."/>
            <person name="Fulton R."/>
            <person name="Godfrey J."/>
            <person name="Minx P."/>
            <person name="Mitreva M."/>
            <person name="Roeseler W."/>
            <person name="Tian H."/>
            <person name="Witte H."/>
            <person name="Yang S.P."/>
            <person name="Wilson R.K."/>
            <person name="Sommer R.J."/>
        </authorList>
    </citation>
    <scope>NUCLEOTIDE SEQUENCE [LARGE SCALE GENOMIC DNA]</scope>
    <source>
        <strain evidence="3">PS312</strain>
    </source>
</reference>
<name>A0A2A6BG19_PRIPA</name>
<proteinExistence type="predicted"/>
<feature type="compositionally biased region" description="Basic and acidic residues" evidence="1">
    <location>
        <begin position="1"/>
        <end position="11"/>
    </location>
</feature>
<accession>A0A2A6BG19</accession>
<evidence type="ECO:0000313" key="2">
    <source>
        <dbReference type="EnsemblMetazoa" id="PPA44441.1"/>
    </source>
</evidence>
<dbReference type="Proteomes" id="UP000005239">
    <property type="component" value="Unassembled WGS sequence"/>
</dbReference>
<protein>
    <submittedName>
        <fullName evidence="2">Uncharacterized protein</fullName>
    </submittedName>
</protein>
<feature type="region of interest" description="Disordered" evidence="1">
    <location>
        <begin position="1"/>
        <end position="42"/>
    </location>
</feature>
<reference evidence="2" key="2">
    <citation type="submission" date="2022-06" db="UniProtKB">
        <authorList>
            <consortium name="EnsemblMetazoa"/>
        </authorList>
    </citation>
    <scope>IDENTIFICATION</scope>
    <source>
        <strain evidence="2">PS312</strain>
    </source>
</reference>
<evidence type="ECO:0000313" key="3">
    <source>
        <dbReference type="Proteomes" id="UP000005239"/>
    </source>
</evidence>
<gene>
    <name evidence="2" type="primary">WBGene00282810</name>
</gene>
<sequence length="196" mass="20780">MIQVGDTRRVAQADGRGFSTLGMEESGSESRPPVASTRMENVGPRTDLDIGVGVLLSRAAIGQSVVFTEKESINISCVSNAHSVDVVVLLLSERESDVPRGVDVEHVGGLVPGVHVLVDGAAVGIRSGRSERCGGLRTCRAGPGRSIGTRWPAPLMLLVLPVGERFVDLHVVVLGKLLREPERTTTKPEADILCVN</sequence>
<dbReference type="EnsemblMetazoa" id="PPA44441.1">
    <property type="protein sequence ID" value="PPA44441.1"/>
    <property type="gene ID" value="WBGene00282810"/>
</dbReference>
<organism evidence="2 3">
    <name type="scientific">Pristionchus pacificus</name>
    <name type="common">Parasitic nematode worm</name>
    <dbReference type="NCBI Taxonomy" id="54126"/>
    <lineage>
        <taxon>Eukaryota</taxon>
        <taxon>Metazoa</taxon>
        <taxon>Ecdysozoa</taxon>
        <taxon>Nematoda</taxon>
        <taxon>Chromadorea</taxon>
        <taxon>Rhabditida</taxon>
        <taxon>Rhabditina</taxon>
        <taxon>Diplogasteromorpha</taxon>
        <taxon>Diplogasteroidea</taxon>
        <taxon>Neodiplogasteridae</taxon>
        <taxon>Pristionchus</taxon>
    </lineage>
</organism>
<keyword evidence="3" id="KW-1185">Reference proteome</keyword>
<accession>A0A8R1Z374</accession>